<reference evidence="3" key="2">
    <citation type="submission" date="2015-12" db="EMBL/GenBank/DDBJ databases">
        <authorList>
            <person name="Shamseldin A."/>
            <person name="Moawad H."/>
            <person name="Abd El-Rahim W.M."/>
            <person name="Sadowsky M.J."/>
        </authorList>
    </citation>
    <scope>NUCLEOTIDE SEQUENCE [LARGE SCALE GENOMIC DNA]</scope>
    <source>
        <strain evidence="3">2756-81</strain>
    </source>
</reference>
<keyword evidence="1" id="KW-1133">Transmembrane helix</keyword>
<evidence type="ECO:0000313" key="3">
    <source>
        <dbReference type="EMBL" id="KYN24550.1"/>
    </source>
</evidence>
<dbReference type="Proteomes" id="UP000075349">
    <property type="component" value="Unassembled WGS sequence"/>
</dbReference>
<evidence type="ECO:0000256" key="1">
    <source>
        <dbReference type="SAM" id="Phobius"/>
    </source>
</evidence>
<comment type="caution">
    <text evidence="3">The sequence shown here is derived from an EMBL/GenBank/DDBJ whole genome shotgun (WGS) entry which is preliminary data.</text>
</comment>
<dbReference type="AlphaFoldDB" id="A0A151JFK2"/>
<dbReference type="EMBL" id="LOMK01000001">
    <property type="protein sequence ID" value="KYN24545.1"/>
    <property type="molecule type" value="Genomic_DNA"/>
</dbReference>
<dbReference type="EMBL" id="LOMK01000001">
    <property type="protein sequence ID" value="KYN24550.1"/>
    <property type="molecule type" value="Genomic_DNA"/>
</dbReference>
<reference evidence="4" key="1">
    <citation type="submission" date="2015-12" db="EMBL/GenBank/DDBJ databases">
        <authorList>
            <person name="Tarr C.L."/>
            <person name="Gladney L.M."/>
        </authorList>
    </citation>
    <scope>NUCLEOTIDE SEQUENCE [LARGE SCALE GENOMIC DNA]</scope>
    <source>
        <strain evidence="4">2756-81</strain>
    </source>
</reference>
<proteinExistence type="predicted"/>
<accession>A0A151JFK2</accession>
<sequence length="68" mass="7823">MREVSQFAAKSLWKFCFLFEFSENEFSKFTGFKANERLQSLSQFGFQSLSGLLIFQIGLISGLVNLRC</sequence>
<protein>
    <submittedName>
        <fullName evidence="3">Uncharacterized protein</fullName>
    </submittedName>
</protein>
<name>A0A151JFK2_9VIBR</name>
<organism evidence="3 4">
    <name type="scientific">Vibrio cidicii</name>
    <dbReference type="NCBI Taxonomy" id="1763883"/>
    <lineage>
        <taxon>Bacteria</taxon>
        <taxon>Pseudomonadati</taxon>
        <taxon>Pseudomonadota</taxon>
        <taxon>Gammaproteobacteria</taxon>
        <taxon>Vibrionales</taxon>
        <taxon>Vibrionaceae</taxon>
        <taxon>Vibrio</taxon>
    </lineage>
</organism>
<keyword evidence="1" id="KW-0812">Transmembrane</keyword>
<evidence type="ECO:0000313" key="2">
    <source>
        <dbReference type="EMBL" id="KYN24545.1"/>
    </source>
</evidence>
<keyword evidence="1" id="KW-0472">Membrane</keyword>
<feature type="transmembrane region" description="Helical" evidence="1">
    <location>
        <begin position="44"/>
        <end position="66"/>
    </location>
</feature>
<gene>
    <name evidence="2" type="ORF">AUQ44_01065</name>
    <name evidence="3" type="ORF">AUQ44_01100</name>
</gene>
<evidence type="ECO:0000313" key="4">
    <source>
        <dbReference type="Proteomes" id="UP000075349"/>
    </source>
</evidence>